<dbReference type="OrthoDB" id="272777at2"/>
<dbReference type="PANTHER" id="PTHR23512">
    <property type="entry name" value="MAJOR FACILITATOR SUPERFAMILY DOMAIN-CONTAINING PROTEIN 1"/>
    <property type="match status" value="1"/>
</dbReference>
<protein>
    <recommendedName>
        <fullName evidence="22">Lysosomal dipeptide transporter MFSD1</fullName>
    </recommendedName>
    <alternativeName>
        <fullName evidence="23">Major facilitator superfamily domain-containing protein 1</fullName>
    </alternativeName>
</protein>
<comment type="catalytic activity">
    <reaction evidence="18">
        <text>L-arginyl-glycine(out) = L-arginyl-glycine(in)</text>
        <dbReference type="Rhea" id="RHEA:79391"/>
        <dbReference type="ChEBI" id="CHEBI:229955"/>
    </reaction>
</comment>
<dbReference type="HOGENOM" id="CLU_001265_62_2_5"/>
<dbReference type="PROSITE" id="PS50850">
    <property type="entry name" value="MFS"/>
    <property type="match status" value="1"/>
</dbReference>
<evidence type="ECO:0000256" key="26">
    <source>
        <dbReference type="SAM" id="Phobius"/>
    </source>
</evidence>
<feature type="transmembrane region" description="Helical" evidence="26">
    <location>
        <begin position="332"/>
        <end position="359"/>
    </location>
</feature>
<gene>
    <name evidence="28" type="ORF">NHE_0805</name>
</gene>
<evidence type="ECO:0000256" key="15">
    <source>
        <dbReference type="ARBA" id="ARBA00044898"/>
    </source>
</evidence>
<comment type="catalytic activity">
    <reaction evidence="13">
        <text>L-lysyl-L-alpha-amino acid(out) = L-lysyl-L-alpha-amino acid(in)</text>
        <dbReference type="Rhea" id="RHEA:79387"/>
        <dbReference type="ChEBI" id="CHEBI:229965"/>
    </reaction>
</comment>
<dbReference type="Gene3D" id="1.20.1250.20">
    <property type="entry name" value="MFS general substrate transporter like domains"/>
    <property type="match status" value="1"/>
</dbReference>
<evidence type="ECO:0000256" key="4">
    <source>
        <dbReference type="ARBA" id="ARBA00022448"/>
    </source>
</evidence>
<evidence type="ECO:0000256" key="3">
    <source>
        <dbReference type="ARBA" id="ARBA00008335"/>
    </source>
</evidence>
<dbReference type="InterPro" id="IPR036259">
    <property type="entry name" value="MFS_trans_sf"/>
</dbReference>
<dbReference type="RefSeq" id="WP_038560073.1">
    <property type="nucleotide sequence ID" value="NZ_CP007481.1"/>
</dbReference>
<comment type="catalytic activity">
    <reaction evidence="16">
        <text>L-arginyl-L-alpha-amino acid(out) = L-arginyl-L-alpha-amino acid(in)</text>
        <dbReference type="Rhea" id="RHEA:79371"/>
        <dbReference type="ChEBI" id="CHEBI:84315"/>
    </reaction>
</comment>
<comment type="catalytic activity">
    <reaction evidence="12">
        <text>L-alpha-aminoacyl-L-histidine(out) = L-alpha-aminoacyl-L-histidine(in)</text>
        <dbReference type="Rhea" id="RHEA:79375"/>
        <dbReference type="ChEBI" id="CHEBI:229967"/>
    </reaction>
</comment>
<feature type="transmembrane region" description="Helical" evidence="26">
    <location>
        <begin position="48"/>
        <end position="65"/>
    </location>
</feature>
<feature type="transmembrane region" description="Helical" evidence="26">
    <location>
        <begin position="296"/>
        <end position="320"/>
    </location>
</feature>
<evidence type="ECO:0000256" key="12">
    <source>
        <dbReference type="ARBA" id="ARBA00044884"/>
    </source>
</evidence>
<feature type="domain" description="Major facilitator superfamily (MFS) profile" evidence="27">
    <location>
        <begin position="5"/>
        <end position="395"/>
    </location>
</feature>
<reference evidence="28 29" key="1">
    <citation type="submission" date="2014-03" db="EMBL/GenBank/DDBJ databases">
        <title>Sequencing and Comparison of Genomes and Transcriptome Profiles of Human Ehrlichiosis Agents.</title>
        <authorList>
            <person name="Lin M."/>
            <person name="Daugherty S.C."/>
            <person name="Nagaraj S."/>
            <person name="Cheng Z."/>
            <person name="Xiong Q."/>
            <person name="Lin F.-Y."/>
            <person name="Sengamalay N."/>
            <person name="Ott S."/>
            <person name="Godinez A."/>
            <person name="Tallon L.J."/>
            <person name="Sadzewicz L."/>
            <person name="Fraser C.M."/>
            <person name="Dunning Hotopp J.C."/>
            <person name="Rikihisa Y."/>
        </authorList>
    </citation>
    <scope>NUCLEOTIDE SEQUENCE [LARGE SCALE GENOMIC DNA]</scope>
    <source>
        <strain evidence="28 29">Oregon</strain>
    </source>
</reference>
<evidence type="ECO:0000256" key="17">
    <source>
        <dbReference type="ARBA" id="ARBA00044900"/>
    </source>
</evidence>
<comment type="catalytic activity">
    <reaction evidence="19">
        <text>L-histidyl-L-alpha-amino acid(out) = L-histidyl-L-alpha-amino acid(in)</text>
        <dbReference type="Rhea" id="RHEA:79379"/>
        <dbReference type="ChEBI" id="CHEBI:229964"/>
    </reaction>
</comment>
<dbReference type="PANTHER" id="PTHR23512:SF3">
    <property type="entry name" value="MAJOR FACILITATOR SUPERFAMILY DOMAIN-CONTAINING PROTEIN 1"/>
    <property type="match status" value="1"/>
</dbReference>
<evidence type="ECO:0000256" key="24">
    <source>
        <dbReference type="ARBA" id="ARBA00045709"/>
    </source>
</evidence>
<evidence type="ECO:0000259" key="27">
    <source>
        <dbReference type="PROSITE" id="PS50850"/>
    </source>
</evidence>
<evidence type="ECO:0000256" key="5">
    <source>
        <dbReference type="ARBA" id="ARBA00022692"/>
    </source>
</evidence>
<dbReference type="KEGG" id="nhm:NHE_0805"/>
<dbReference type="SUPFAM" id="SSF103473">
    <property type="entry name" value="MFS general substrate transporter"/>
    <property type="match status" value="1"/>
</dbReference>
<evidence type="ECO:0000256" key="23">
    <source>
        <dbReference type="ARBA" id="ARBA00045018"/>
    </source>
</evidence>
<evidence type="ECO:0000256" key="2">
    <source>
        <dbReference type="ARBA" id="ARBA00004429"/>
    </source>
</evidence>
<feature type="transmembrane region" description="Helical" evidence="26">
    <location>
        <begin position="243"/>
        <end position="264"/>
    </location>
</feature>
<name>X5HMM7_9RICK</name>
<comment type="subcellular location">
    <subcellularLocation>
        <location evidence="2">Cell inner membrane</location>
        <topology evidence="2">Multi-pass membrane protein</topology>
    </subcellularLocation>
    <subcellularLocation>
        <location evidence="1">Lysosome membrane</location>
        <topology evidence="1">Multi-pass membrane protein</topology>
    </subcellularLocation>
</comment>
<accession>X5HMM7</accession>
<evidence type="ECO:0000256" key="21">
    <source>
        <dbReference type="ARBA" id="ARBA00044924"/>
    </source>
</evidence>
<evidence type="ECO:0000256" key="7">
    <source>
        <dbReference type="ARBA" id="ARBA00023136"/>
    </source>
</evidence>
<dbReference type="InterPro" id="IPR011701">
    <property type="entry name" value="MFS"/>
</dbReference>
<evidence type="ECO:0000256" key="9">
    <source>
        <dbReference type="ARBA" id="ARBA00044876"/>
    </source>
</evidence>
<evidence type="ECO:0000256" key="11">
    <source>
        <dbReference type="ARBA" id="ARBA00044881"/>
    </source>
</evidence>
<evidence type="ECO:0000256" key="1">
    <source>
        <dbReference type="ARBA" id="ARBA00004155"/>
    </source>
</evidence>
<comment type="catalytic activity">
    <reaction evidence="15">
        <text>L-aspartyl-L-lysine(out) = L-aspartyl-L-lysine(in)</text>
        <dbReference type="Rhea" id="RHEA:79411"/>
        <dbReference type="ChEBI" id="CHEBI:229953"/>
    </reaction>
</comment>
<keyword evidence="29" id="KW-1185">Reference proteome</keyword>
<dbReference type="GO" id="GO:0022857">
    <property type="term" value="F:transmembrane transporter activity"/>
    <property type="evidence" value="ECO:0007669"/>
    <property type="project" value="InterPro"/>
</dbReference>
<keyword evidence="6 26" id="KW-1133">Transmembrane helix</keyword>
<feature type="transmembrane region" description="Helical" evidence="26">
    <location>
        <begin position="365"/>
        <end position="387"/>
    </location>
</feature>
<comment type="similarity">
    <text evidence="3">Belongs to the major facilitator superfamily.</text>
</comment>
<comment type="subunit">
    <text evidence="25">Homodimer. Interacts with lysosomal protein GLMP (via lumenal domain); the interaction starts while both proteins are still in the endoplasmic reticulum and is required for stabilization of MFSD1 in lysosomes but has no direct effect on its targeting to lysosomes or transporter activity.</text>
</comment>
<dbReference type="Pfam" id="PF07690">
    <property type="entry name" value="MFS_1"/>
    <property type="match status" value="1"/>
</dbReference>
<evidence type="ECO:0000256" key="20">
    <source>
        <dbReference type="ARBA" id="ARBA00044919"/>
    </source>
</evidence>
<comment type="function">
    <text evidence="24">Lysosomal dipeptide uniporter that selectively exports lysine, arginine or histidine-containing dipeptides with a net positive charge from the lysosome lumen into the cytosol. Could play a role in a specific type of protein O-glycosylation indirectly regulating macrophages migration and tissue invasion. Also essential for liver homeostasis.</text>
</comment>
<feature type="transmembrane region" description="Helical" evidence="26">
    <location>
        <begin position="201"/>
        <end position="223"/>
    </location>
</feature>
<dbReference type="GO" id="GO:0005886">
    <property type="term" value="C:plasma membrane"/>
    <property type="evidence" value="ECO:0007669"/>
    <property type="project" value="UniProtKB-SubCell"/>
</dbReference>
<evidence type="ECO:0000256" key="14">
    <source>
        <dbReference type="ARBA" id="ARBA00044893"/>
    </source>
</evidence>
<feature type="transmembrane region" description="Helical" evidence="26">
    <location>
        <begin position="95"/>
        <end position="115"/>
    </location>
</feature>
<evidence type="ECO:0000256" key="16">
    <source>
        <dbReference type="ARBA" id="ARBA00044899"/>
    </source>
</evidence>
<comment type="catalytic activity">
    <reaction evidence="14">
        <text>L-alpha-aminoacyl-L-lysine(out) = L-alpha-aminoacyl-L-lysine(in)</text>
        <dbReference type="Rhea" id="RHEA:79383"/>
        <dbReference type="ChEBI" id="CHEBI:229966"/>
    </reaction>
</comment>
<evidence type="ECO:0000256" key="18">
    <source>
        <dbReference type="ARBA" id="ARBA00044903"/>
    </source>
</evidence>
<dbReference type="InterPro" id="IPR020846">
    <property type="entry name" value="MFS_dom"/>
</dbReference>
<keyword evidence="4" id="KW-0813">Transport</keyword>
<comment type="catalytic activity">
    <reaction evidence="9">
        <text>L-lysyl-L-alanine(out) = L-lysyl-L-alanine(in)</text>
        <dbReference type="Rhea" id="RHEA:79399"/>
        <dbReference type="ChEBI" id="CHEBI:229954"/>
    </reaction>
</comment>
<organism evidence="28 29">
    <name type="scientific">Neorickettsia helminthoeca str. Oregon</name>
    <dbReference type="NCBI Taxonomy" id="1286528"/>
    <lineage>
        <taxon>Bacteria</taxon>
        <taxon>Pseudomonadati</taxon>
        <taxon>Pseudomonadota</taxon>
        <taxon>Alphaproteobacteria</taxon>
        <taxon>Rickettsiales</taxon>
        <taxon>Anaplasmataceae</taxon>
        <taxon>Neorickettsia</taxon>
    </lineage>
</organism>
<evidence type="ECO:0000256" key="25">
    <source>
        <dbReference type="ARBA" id="ARBA00046376"/>
    </source>
</evidence>
<comment type="catalytic activity">
    <reaction evidence="20">
        <text>L-alanyl-L-lysine(out) = L-alanyl-L-lysine(in)</text>
        <dbReference type="Rhea" id="RHEA:79415"/>
        <dbReference type="ChEBI" id="CHEBI:192470"/>
    </reaction>
</comment>
<dbReference type="GO" id="GO:0005765">
    <property type="term" value="C:lysosomal membrane"/>
    <property type="evidence" value="ECO:0007669"/>
    <property type="project" value="UniProtKB-SubCell"/>
</dbReference>
<dbReference type="STRING" id="1286528.NHE_0805"/>
<dbReference type="EMBL" id="CP007481">
    <property type="protein sequence ID" value="AHX11730.1"/>
    <property type="molecule type" value="Genomic_DNA"/>
</dbReference>
<comment type="catalytic activity">
    <reaction evidence="10">
        <text>L-histidyl-glycine(out) = L-histidyl-glycine(in)</text>
        <dbReference type="Rhea" id="RHEA:79395"/>
        <dbReference type="ChEBI" id="CHEBI:229957"/>
    </reaction>
</comment>
<dbReference type="AlphaFoldDB" id="X5HMM7"/>
<keyword evidence="5 26" id="KW-0812">Transmembrane</keyword>
<comment type="catalytic activity">
    <reaction evidence="17">
        <text>L-lysyl-L-lysine(out) = L-lysyl-L-lysine(in)</text>
        <dbReference type="Rhea" id="RHEA:79403"/>
        <dbReference type="ChEBI" id="CHEBI:229956"/>
    </reaction>
</comment>
<evidence type="ECO:0000256" key="10">
    <source>
        <dbReference type="ARBA" id="ARBA00044878"/>
    </source>
</evidence>
<sequence length="395" mass="42621">MKNTLAWLVATLFFTYQYILRVLPNIVVDDVIQRFSISSAVVGQVTGLYYVAYTLLHIPIGIMLDRMAPRKVIFVGALLVVLSMVPLVYTSSVTLLVIGKLLLGGASSVGVLGLLRVVRSSFPAEKFSLIFGISIFIALIGAMYGGQPLGYCIHTFGWYTTFTTILIVGLVIAFSAYLFIPDKCSTSKAPPVKETLSELFSLRRWLVISLIGGLMVGPLQGFADGWATKFFSVVYPGIGASMAGFLPSLILLGLAFGAPLLGLITVRFGRYYTILTACSFLMFVGFQLMFTGQVSLNFLFVILVVVGAASSYQTLVIHLASSMVPDRCMGTAAACANMIIMAFGYFFHATIGMLVGNGIADPVRIITGLSVIKYCLAVSTLALPLFYKLCVAGRK</sequence>
<feature type="transmembrane region" description="Helical" evidence="26">
    <location>
        <begin position="127"/>
        <end position="144"/>
    </location>
</feature>
<keyword evidence="7 26" id="KW-0472">Membrane</keyword>
<evidence type="ECO:0000256" key="19">
    <source>
        <dbReference type="ARBA" id="ARBA00044912"/>
    </source>
</evidence>
<evidence type="ECO:0000256" key="6">
    <source>
        <dbReference type="ARBA" id="ARBA00022989"/>
    </source>
</evidence>
<evidence type="ECO:0000256" key="13">
    <source>
        <dbReference type="ARBA" id="ARBA00044891"/>
    </source>
</evidence>
<keyword evidence="8" id="KW-0458">Lysosome</keyword>
<dbReference type="Proteomes" id="UP000023755">
    <property type="component" value="Chromosome"/>
</dbReference>
<comment type="catalytic activity">
    <reaction evidence="21">
        <text>L-lysyl-glycine(out) = L-lysyl-glycine(in)</text>
        <dbReference type="Rhea" id="RHEA:79407"/>
        <dbReference type="ChEBI" id="CHEBI:191202"/>
    </reaction>
</comment>
<evidence type="ECO:0000313" key="28">
    <source>
        <dbReference type="EMBL" id="AHX11730.1"/>
    </source>
</evidence>
<comment type="catalytic activity">
    <reaction evidence="11">
        <text>L-alpha-aminoacyl-L-arginine(out) = L-alpha-aminoacyl-L-arginine(in)</text>
        <dbReference type="Rhea" id="RHEA:79367"/>
        <dbReference type="ChEBI" id="CHEBI:229968"/>
    </reaction>
</comment>
<feature type="transmembrane region" description="Helical" evidence="26">
    <location>
        <begin position="72"/>
        <end position="89"/>
    </location>
</feature>
<evidence type="ECO:0000313" key="29">
    <source>
        <dbReference type="Proteomes" id="UP000023755"/>
    </source>
</evidence>
<proteinExistence type="inferred from homology"/>
<evidence type="ECO:0000256" key="22">
    <source>
        <dbReference type="ARBA" id="ARBA00044985"/>
    </source>
</evidence>
<evidence type="ECO:0000256" key="8">
    <source>
        <dbReference type="ARBA" id="ARBA00023228"/>
    </source>
</evidence>
<feature type="transmembrane region" description="Helical" evidence="26">
    <location>
        <begin position="271"/>
        <end position="290"/>
    </location>
</feature>
<dbReference type="InterPro" id="IPR052187">
    <property type="entry name" value="MFSD1"/>
</dbReference>
<feature type="transmembrane region" description="Helical" evidence="26">
    <location>
        <begin position="156"/>
        <end position="180"/>
    </location>
</feature>